<organism evidence="1 2">
    <name type="scientific">Kingdonia uniflora</name>
    <dbReference type="NCBI Taxonomy" id="39325"/>
    <lineage>
        <taxon>Eukaryota</taxon>
        <taxon>Viridiplantae</taxon>
        <taxon>Streptophyta</taxon>
        <taxon>Embryophyta</taxon>
        <taxon>Tracheophyta</taxon>
        <taxon>Spermatophyta</taxon>
        <taxon>Magnoliopsida</taxon>
        <taxon>Ranunculales</taxon>
        <taxon>Circaeasteraceae</taxon>
        <taxon>Kingdonia</taxon>
    </lineage>
</organism>
<reference evidence="1 2" key="1">
    <citation type="journal article" date="2020" name="IScience">
        <title>Genome Sequencing of the Endangered Kingdonia uniflora (Circaeasteraceae, Ranunculales) Reveals Potential Mechanisms of Evolutionary Specialization.</title>
        <authorList>
            <person name="Sun Y."/>
            <person name="Deng T."/>
            <person name="Zhang A."/>
            <person name="Moore M.J."/>
            <person name="Landis J.B."/>
            <person name="Lin N."/>
            <person name="Zhang H."/>
            <person name="Zhang X."/>
            <person name="Huang J."/>
            <person name="Zhang X."/>
            <person name="Sun H."/>
            <person name="Wang H."/>
        </authorList>
    </citation>
    <scope>NUCLEOTIDE SEQUENCE [LARGE SCALE GENOMIC DNA]</scope>
    <source>
        <strain evidence="1">TB1705</strain>
        <tissue evidence="1">Leaf</tissue>
    </source>
</reference>
<dbReference type="Proteomes" id="UP000541444">
    <property type="component" value="Unassembled WGS sequence"/>
</dbReference>
<evidence type="ECO:0000313" key="2">
    <source>
        <dbReference type="Proteomes" id="UP000541444"/>
    </source>
</evidence>
<dbReference type="AlphaFoldDB" id="A0A7J7NTQ0"/>
<protein>
    <submittedName>
        <fullName evidence="1">Uncharacterized protein</fullName>
    </submittedName>
</protein>
<sequence length="62" mass="7162">MLSTMPTRIEPKLKNTRILPTRRCSKTTQMPYQSPNATKTNQNNSEQTIHQILIKCQLTTEC</sequence>
<dbReference type="EMBL" id="JACGCM010000593">
    <property type="protein sequence ID" value="KAF6170354.1"/>
    <property type="molecule type" value="Genomic_DNA"/>
</dbReference>
<name>A0A7J7NTQ0_9MAGN</name>
<keyword evidence="2" id="KW-1185">Reference proteome</keyword>
<evidence type="ECO:0000313" key="1">
    <source>
        <dbReference type="EMBL" id="KAF6170354.1"/>
    </source>
</evidence>
<comment type="caution">
    <text evidence="1">The sequence shown here is derived from an EMBL/GenBank/DDBJ whole genome shotgun (WGS) entry which is preliminary data.</text>
</comment>
<accession>A0A7J7NTQ0</accession>
<proteinExistence type="predicted"/>
<gene>
    <name evidence="1" type="ORF">GIB67_043044</name>
</gene>